<evidence type="ECO:0000313" key="8">
    <source>
        <dbReference type="Proteomes" id="UP001461498"/>
    </source>
</evidence>
<dbReference type="GO" id="GO:0007165">
    <property type="term" value="P:signal transduction"/>
    <property type="evidence" value="ECO:0007669"/>
    <property type="project" value="UniProtKB-KW"/>
</dbReference>
<name>A0AAW1DSR6_9HEMI</name>
<keyword evidence="3 6" id="KW-0812">Transmembrane</keyword>
<sequence length="333" mass="39281">MLFKKTIYWEVNLLFTISHYFGLAPFHYNFKPSPFYILISISFLIITFSDFIFMIIYMETINDTYVLSKFSLILERSQLIIIVTSVIISIIKPLYNIRTFNFIAKTLDNCDNNLKEVGIFISHNRIYSIVLISIKLFSVSVIFICDIILFNTTRNISAFAMEYICTMPLYFNNIVEAQFMVLLNSVQKRFNILTENIILNKNRNYLQKIKQMNVFTKVYNNLIDVCEKINTLYSLQILLIISSIFIITTANLYHVIEKVIKYLTEKKYNDYNLLIMLTYRILLRSTEVWALITSCVNTQEKSPKDFLHLLFIILDKVMFGINMFRAISDFIFL</sequence>
<comment type="caution">
    <text evidence="7">The sequence shown here is derived from an EMBL/GenBank/DDBJ whole genome shotgun (WGS) entry which is preliminary data.</text>
</comment>
<proteinExistence type="inferred from homology"/>
<keyword evidence="4 6" id="KW-1133">Transmembrane helix</keyword>
<feature type="transmembrane region" description="Helical" evidence="6">
    <location>
        <begin position="34"/>
        <end position="58"/>
    </location>
</feature>
<keyword evidence="6" id="KW-0675">Receptor</keyword>
<dbReference type="AlphaFoldDB" id="A0AAW1DSR6"/>
<protein>
    <recommendedName>
        <fullName evidence="6">Gustatory receptor</fullName>
    </recommendedName>
</protein>
<feature type="transmembrane region" description="Helical" evidence="6">
    <location>
        <begin position="126"/>
        <end position="149"/>
    </location>
</feature>
<keyword evidence="8" id="KW-1185">Reference proteome</keyword>
<comment type="similarity">
    <text evidence="6">Belongs to the insect chemoreceptor superfamily. Gustatory receptor (GR) family.</text>
</comment>
<dbReference type="Pfam" id="PF08395">
    <property type="entry name" value="7tm_7"/>
    <property type="match status" value="1"/>
</dbReference>
<accession>A0AAW1DSR6</accession>
<gene>
    <name evidence="7" type="ORF">O3M35_000849</name>
</gene>
<dbReference type="Proteomes" id="UP001461498">
    <property type="component" value="Unassembled WGS sequence"/>
</dbReference>
<keyword evidence="2 6" id="KW-1003">Cell membrane</keyword>
<evidence type="ECO:0000313" key="7">
    <source>
        <dbReference type="EMBL" id="KAK9512412.1"/>
    </source>
</evidence>
<comment type="function">
    <text evidence="6">Gustatory receptor which mediates acceptance or avoidance behavior, depending on its substrates.</text>
</comment>
<feature type="transmembrane region" description="Helical" evidence="6">
    <location>
        <begin position="7"/>
        <end position="28"/>
    </location>
</feature>
<feature type="transmembrane region" description="Helical" evidence="6">
    <location>
        <begin position="79"/>
        <end position="97"/>
    </location>
</feature>
<reference evidence="7 8" key="1">
    <citation type="submission" date="2022-12" db="EMBL/GenBank/DDBJ databases">
        <title>Chromosome-level genome assembly of true bugs.</title>
        <authorList>
            <person name="Ma L."/>
            <person name="Li H."/>
        </authorList>
    </citation>
    <scope>NUCLEOTIDE SEQUENCE [LARGE SCALE GENOMIC DNA]</scope>
    <source>
        <strain evidence="7">Lab_2022b</strain>
    </source>
</reference>
<keyword evidence="6" id="KW-0807">Transducer</keyword>
<evidence type="ECO:0000256" key="2">
    <source>
        <dbReference type="ARBA" id="ARBA00022475"/>
    </source>
</evidence>
<comment type="subcellular location">
    <subcellularLocation>
        <location evidence="1 6">Cell membrane</location>
        <topology evidence="1 6">Multi-pass membrane protein</topology>
    </subcellularLocation>
</comment>
<feature type="transmembrane region" description="Helical" evidence="6">
    <location>
        <begin position="306"/>
        <end position="327"/>
    </location>
</feature>
<keyword evidence="5 6" id="KW-0472">Membrane</keyword>
<evidence type="ECO:0000256" key="6">
    <source>
        <dbReference type="RuleBase" id="RU363108"/>
    </source>
</evidence>
<evidence type="ECO:0000256" key="3">
    <source>
        <dbReference type="ARBA" id="ARBA00022692"/>
    </source>
</evidence>
<dbReference type="GO" id="GO:0050909">
    <property type="term" value="P:sensory perception of taste"/>
    <property type="evidence" value="ECO:0007669"/>
    <property type="project" value="InterPro"/>
</dbReference>
<dbReference type="InterPro" id="IPR013604">
    <property type="entry name" value="7TM_chemorcpt"/>
</dbReference>
<dbReference type="EMBL" id="JAPXFL010000001">
    <property type="protein sequence ID" value="KAK9512412.1"/>
    <property type="molecule type" value="Genomic_DNA"/>
</dbReference>
<dbReference type="GO" id="GO:0005886">
    <property type="term" value="C:plasma membrane"/>
    <property type="evidence" value="ECO:0007669"/>
    <property type="project" value="UniProtKB-SubCell"/>
</dbReference>
<organism evidence="7 8">
    <name type="scientific">Rhynocoris fuscipes</name>
    <dbReference type="NCBI Taxonomy" id="488301"/>
    <lineage>
        <taxon>Eukaryota</taxon>
        <taxon>Metazoa</taxon>
        <taxon>Ecdysozoa</taxon>
        <taxon>Arthropoda</taxon>
        <taxon>Hexapoda</taxon>
        <taxon>Insecta</taxon>
        <taxon>Pterygota</taxon>
        <taxon>Neoptera</taxon>
        <taxon>Paraneoptera</taxon>
        <taxon>Hemiptera</taxon>
        <taxon>Heteroptera</taxon>
        <taxon>Panheteroptera</taxon>
        <taxon>Cimicomorpha</taxon>
        <taxon>Reduviidae</taxon>
        <taxon>Harpactorinae</taxon>
        <taxon>Harpactorini</taxon>
        <taxon>Rhynocoris</taxon>
    </lineage>
</organism>
<evidence type="ECO:0000256" key="1">
    <source>
        <dbReference type="ARBA" id="ARBA00004651"/>
    </source>
</evidence>
<feature type="transmembrane region" description="Helical" evidence="6">
    <location>
        <begin position="273"/>
        <end position="294"/>
    </location>
</feature>
<evidence type="ECO:0000256" key="5">
    <source>
        <dbReference type="ARBA" id="ARBA00023136"/>
    </source>
</evidence>
<evidence type="ECO:0000256" key="4">
    <source>
        <dbReference type="ARBA" id="ARBA00022989"/>
    </source>
</evidence>
<feature type="transmembrane region" description="Helical" evidence="6">
    <location>
        <begin position="232"/>
        <end position="253"/>
    </location>
</feature>